<sequence length="45" mass="5179">MKINRVRYLKGPNYFAYTPTICIELDIGELEQKPSDSIPGFNENC</sequence>
<name>A0A941J2I3_9BACI</name>
<evidence type="ECO:0000313" key="2">
    <source>
        <dbReference type="Proteomes" id="UP000680045"/>
    </source>
</evidence>
<reference evidence="1" key="1">
    <citation type="submission" date="2021-04" db="EMBL/GenBank/DDBJ databases">
        <title>Whole genome sequencing of Enterococci isolates from hospitalized patients.</title>
        <authorList>
            <person name="Ogoti B.M."/>
            <person name="Onyambu F.G."/>
        </authorList>
    </citation>
    <scope>NUCLEOTIDE SEQUENCE</scope>
    <source>
        <strain evidence="1">242</strain>
    </source>
</reference>
<comment type="caution">
    <text evidence="1">The sequence shown here is derived from an EMBL/GenBank/DDBJ whole genome shotgun (WGS) entry which is preliminary data.</text>
</comment>
<proteinExistence type="predicted"/>
<evidence type="ECO:0000313" key="1">
    <source>
        <dbReference type="EMBL" id="MBR8644688.1"/>
    </source>
</evidence>
<dbReference type="Proteomes" id="UP000680045">
    <property type="component" value="Unassembled WGS sequence"/>
</dbReference>
<gene>
    <name evidence="1" type="ORF">KEH51_10140</name>
</gene>
<dbReference type="AlphaFoldDB" id="A0A941J2I3"/>
<protein>
    <submittedName>
        <fullName evidence="1">Uncharacterized protein</fullName>
    </submittedName>
</protein>
<organism evidence="1 2">
    <name type="scientific">Peribacillus frigoritolerans</name>
    <dbReference type="NCBI Taxonomy" id="450367"/>
    <lineage>
        <taxon>Bacteria</taxon>
        <taxon>Bacillati</taxon>
        <taxon>Bacillota</taxon>
        <taxon>Bacilli</taxon>
        <taxon>Bacillales</taxon>
        <taxon>Bacillaceae</taxon>
        <taxon>Peribacillus</taxon>
    </lineage>
</organism>
<dbReference type="EMBL" id="JAGTPW010000014">
    <property type="protein sequence ID" value="MBR8644688.1"/>
    <property type="molecule type" value="Genomic_DNA"/>
</dbReference>
<accession>A0A941J2I3</accession>